<dbReference type="AlphaFoldDB" id="A0A2N1JGL2"/>
<gene>
    <name evidence="1" type="ORF">MVES_000240</name>
</gene>
<keyword evidence="2" id="KW-1185">Reference proteome</keyword>
<dbReference type="OrthoDB" id="185373at2759"/>
<dbReference type="InterPro" id="IPR011990">
    <property type="entry name" value="TPR-like_helical_dom_sf"/>
</dbReference>
<dbReference type="Proteomes" id="UP000232875">
    <property type="component" value="Unassembled WGS sequence"/>
</dbReference>
<protein>
    <submittedName>
        <fullName evidence="1">Uncharacterized protein</fullName>
    </submittedName>
</protein>
<sequence>MHRAGRARLGVRDVRWYAAVAPARACTIAAESRSVRALMDACVGRGQWRVRQSVAHRLADLPLLDGAEAVRRMETALGARGVRQAQFLDWYNAMTRPTFAEAVPLLEKYAALPPFVLQRALTRVSSVAETTDAVRIAARHCAAYSVDNATRMYSNLLDTCLREQHAWHVAAPLTSLVLDAAHAWLNKKWHARPQEAQQLIQKMAAILLAGADDRARKAFVRVLSMARAHLPETAVWIEAQVLHPRHVRRRGERRATSSLLNVAVMQALLHDASPQHAQALIALGVRVAATHRDPAQAKAWFGALAHTAGAPTTAFLRALAHSHDGADIQRAWALFDTYAAAGAHHAAPLADWMLMLRAAAGDARISAAHALALVQLRTDDTPFEQMQAMAAQWHAPPDVQDRLCSSLVAHTAVLDGFLARNNVPMAYAVWDAMLRRNIAPDTVALVSLCKLHFRAGSPREALEAIVQWCQHGQQLPTKETGALVLDKAPQAAHGRRRRVTPSTYLANTILQGLLQHGAYRTLFHVWQTLVPVLHVRPDVASLDLLLAAAIAAGADQEQPYAYMARAMFRRALFIQHPALQTMSSMLDSPTQNWLLRGEQQLRRWERWLEDRFAHFFTRQQGMLETVEPVHVSFDARVMHRYSMLLLAMLQGRGASSDLPLAVVRDELFRIPRWMQALDLAPQRETQCLWFSAQDAMLPPGVAMRREKTPLYTGLAAWLGEEALPSAEEIGAWYRGCEGG</sequence>
<dbReference type="STRING" id="2020962.A0A2N1JGL2"/>
<dbReference type="EMBL" id="KZ454987">
    <property type="protein sequence ID" value="PKI85691.1"/>
    <property type="molecule type" value="Genomic_DNA"/>
</dbReference>
<dbReference type="Gene3D" id="1.25.40.10">
    <property type="entry name" value="Tetratricopeptide repeat domain"/>
    <property type="match status" value="1"/>
</dbReference>
<accession>A0A2N1JGL2</accession>
<proteinExistence type="predicted"/>
<evidence type="ECO:0000313" key="1">
    <source>
        <dbReference type="EMBL" id="PKI85691.1"/>
    </source>
</evidence>
<organism evidence="1 2">
    <name type="scientific">Malassezia vespertilionis</name>
    <dbReference type="NCBI Taxonomy" id="2020962"/>
    <lineage>
        <taxon>Eukaryota</taxon>
        <taxon>Fungi</taxon>
        <taxon>Dikarya</taxon>
        <taxon>Basidiomycota</taxon>
        <taxon>Ustilaginomycotina</taxon>
        <taxon>Malasseziomycetes</taxon>
        <taxon>Malasseziales</taxon>
        <taxon>Malasseziaceae</taxon>
        <taxon>Malassezia</taxon>
    </lineage>
</organism>
<evidence type="ECO:0000313" key="2">
    <source>
        <dbReference type="Proteomes" id="UP000232875"/>
    </source>
</evidence>
<reference evidence="1 2" key="1">
    <citation type="submission" date="2017-10" db="EMBL/GenBank/DDBJ databases">
        <title>A novel species of cold-tolerant Malassezia isolated from bats.</title>
        <authorList>
            <person name="Lorch J.M."/>
            <person name="Palmer J.M."/>
            <person name="Vanderwolf K.J."/>
            <person name="Schmidt K.Z."/>
            <person name="Verant M.L."/>
            <person name="Weller T.J."/>
            <person name="Blehert D.S."/>
        </authorList>
    </citation>
    <scope>NUCLEOTIDE SEQUENCE [LARGE SCALE GENOMIC DNA]</scope>
    <source>
        <strain evidence="1 2">NWHC:44797-103</strain>
    </source>
</reference>
<name>A0A2N1JGL2_9BASI</name>